<dbReference type="AlphaFoldDB" id="A0A8B6EKK9"/>
<organism evidence="1 2">
    <name type="scientific">Mytilus galloprovincialis</name>
    <name type="common">Mediterranean mussel</name>
    <dbReference type="NCBI Taxonomy" id="29158"/>
    <lineage>
        <taxon>Eukaryota</taxon>
        <taxon>Metazoa</taxon>
        <taxon>Spiralia</taxon>
        <taxon>Lophotrochozoa</taxon>
        <taxon>Mollusca</taxon>
        <taxon>Bivalvia</taxon>
        <taxon>Autobranchia</taxon>
        <taxon>Pteriomorphia</taxon>
        <taxon>Mytilida</taxon>
        <taxon>Mytiloidea</taxon>
        <taxon>Mytilidae</taxon>
        <taxon>Mytilinae</taxon>
        <taxon>Mytilus</taxon>
    </lineage>
</organism>
<protein>
    <submittedName>
        <fullName evidence="1">Uncharacterized protein</fullName>
    </submittedName>
</protein>
<dbReference type="Proteomes" id="UP000596742">
    <property type="component" value="Unassembled WGS sequence"/>
</dbReference>
<proteinExistence type="predicted"/>
<name>A0A8B6EKK9_MYTGA</name>
<reference evidence="1" key="1">
    <citation type="submission" date="2018-11" db="EMBL/GenBank/DDBJ databases">
        <authorList>
            <person name="Alioto T."/>
            <person name="Alioto T."/>
        </authorList>
    </citation>
    <scope>NUCLEOTIDE SEQUENCE</scope>
</reference>
<gene>
    <name evidence="1" type="ORF">MGAL_10B020074</name>
</gene>
<accession>A0A8B6EKK9</accession>
<comment type="caution">
    <text evidence="1">The sequence shown here is derived from an EMBL/GenBank/DDBJ whole genome shotgun (WGS) entry which is preliminary data.</text>
</comment>
<dbReference type="EMBL" id="UYJE01005270">
    <property type="protein sequence ID" value="VDI35773.1"/>
    <property type="molecule type" value="Genomic_DNA"/>
</dbReference>
<evidence type="ECO:0000313" key="2">
    <source>
        <dbReference type="Proteomes" id="UP000596742"/>
    </source>
</evidence>
<evidence type="ECO:0000313" key="1">
    <source>
        <dbReference type="EMBL" id="VDI35773.1"/>
    </source>
</evidence>
<sequence length="81" mass="8806">MEIANMAISRGGILATLIQDAVFRVTNIAVNFPASKNTNVLEITFIITTTATFIILRRNTTIASLTRDAVFVVVTIKAKPL</sequence>
<keyword evidence="2" id="KW-1185">Reference proteome</keyword>